<dbReference type="EMBL" id="JAGPXD010000005">
    <property type="protein sequence ID" value="KAH7353351.1"/>
    <property type="molecule type" value="Genomic_DNA"/>
</dbReference>
<keyword evidence="5" id="KW-0249">Electron transport</keyword>
<evidence type="ECO:0000256" key="3">
    <source>
        <dbReference type="ARBA" id="ARBA00022448"/>
    </source>
</evidence>
<reference evidence="15" key="1">
    <citation type="journal article" date="2021" name="Nat. Commun.">
        <title>Genetic determinants of endophytism in the Arabidopsis root mycobiome.</title>
        <authorList>
            <person name="Mesny F."/>
            <person name="Miyauchi S."/>
            <person name="Thiergart T."/>
            <person name="Pickel B."/>
            <person name="Atanasova L."/>
            <person name="Karlsson M."/>
            <person name="Huettel B."/>
            <person name="Barry K.W."/>
            <person name="Haridas S."/>
            <person name="Chen C."/>
            <person name="Bauer D."/>
            <person name="Andreopoulos W."/>
            <person name="Pangilinan J."/>
            <person name="LaButti K."/>
            <person name="Riley R."/>
            <person name="Lipzen A."/>
            <person name="Clum A."/>
            <person name="Drula E."/>
            <person name="Henrissat B."/>
            <person name="Kohler A."/>
            <person name="Grigoriev I.V."/>
            <person name="Martin F.M."/>
            <person name="Hacquard S."/>
        </authorList>
    </citation>
    <scope>NUCLEOTIDE SEQUENCE</scope>
    <source>
        <strain evidence="15">MPI-CAGE-AT-0016</strain>
    </source>
</reference>
<evidence type="ECO:0000256" key="11">
    <source>
        <dbReference type="SAM" id="MobiDB-lite"/>
    </source>
</evidence>
<feature type="transmembrane region" description="Helical" evidence="12">
    <location>
        <begin position="591"/>
        <end position="611"/>
    </location>
</feature>
<evidence type="ECO:0000259" key="14">
    <source>
        <dbReference type="PROSITE" id="PS51384"/>
    </source>
</evidence>
<feature type="chain" id="PRO_5035448885" evidence="13">
    <location>
        <begin position="35"/>
        <end position="736"/>
    </location>
</feature>
<dbReference type="OrthoDB" id="167398at2759"/>
<dbReference type="GO" id="GO:0015677">
    <property type="term" value="P:copper ion import"/>
    <property type="evidence" value="ECO:0007669"/>
    <property type="project" value="TreeGrafter"/>
</dbReference>
<dbReference type="GO" id="GO:0005886">
    <property type="term" value="C:plasma membrane"/>
    <property type="evidence" value="ECO:0007669"/>
    <property type="project" value="TreeGrafter"/>
</dbReference>
<evidence type="ECO:0000256" key="10">
    <source>
        <dbReference type="ARBA" id="ARBA00023180"/>
    </source>
</evidence>
<keyword evidence="6 12" id="KW-1133">Transmembrane helix</keyword>
<dbReference type="PANTHER" id="PTHR32361">
    <property type="entry name" value="FERRIC/CUPRIC REDUCTASE TRANSMEMBRANE COMPONENT"/>
    <property type="match status" value="1"/>
</dbReference>
<keyword evidence="8" id="KW-0406">Ion transport</keyword>
<feature type="transmembrane region" description="Helical" evidence="12">
    <location>
        <begin position="250"/>
        <end position="270"/>
    </location>
</feature>
<evidence type="ECO:0000256" key="9">
    <source>
        <dbReference type="ARBA" id="ARBA00023136"/>
    </source>
</evidence>
<dbReference type="PANTHER" id="PTHR32361:SF9">
    <property type="entry name" value="FERRIC REDUCTASE TRANSMEMBRANE COMPONENT 3-RELATED"/>
    <property type="match status" value="1"/>
</dbReference>
<evidence type="ECO:0000256" key="1">
    <source>
        <dbReference type="ARBA" id="ARBA00004141"/>
    </source>
</evidence>
<evidence type="ECO:0000256" key="4">
    <source>
        <dbReference type="ARBA" id="ARBA00022692"/>
    </source>
</evidence>
<dbReference type="InterPro" id="IPR013130">
    <property type="entry name" value="Fe3_Rdtase_TM_dom"/>
</dbReference>
<keyword evidence="9 12" id="KW-0472">Membrane</keyword>
<keyword evidence="13" id="KW-0732">Signal</keyword>
<keyword evidence="16" id="KW-1185">Reference proteome</keyword>
<feature type="transmembrane region" description="Helical" evidence="12">
    <location>
        <begin position="329"/>
        <end position="351"/>
    </location>
</feature>
<dbReference type="CDD" id="cd06186">
    <property type="entry name" value="NOX_Duox_like_FAD_NADP"/>
    <property type="match status" value="1"/>
</dbReference>
<dbReference type="SUPFAM" id="SSF52343">
    <property type="entry name" value="Ferredoxin reductase-like, C-terminal NADP-linked domain"/>
    <property type="match status" value="1"/>
</dbReference>
<dbReference type="InterPro" id="IPR051410">
    <property type="entry name" value="Ferric/Cupric_Reductase"/>
</dbReference>
<dbReference type="SFLD" id="SFLDG01168">
    <property type="entry name" value="Ferric_reductase_subgroup_(FRE"/>
    <property type="match status" value="1"/>
</dbReference>
<protein>
    <submittedName>
        <fullName evidence="15">Ferric-chelate reductase</fullName>
    </submittedName>
</protein>
<keyword evidence="7" id="KW-0560">Oxidoreductase</keyword>
<feature type="transmembrane region" description="Helical" evidence="12">
    <location>
        <begin position="395"/>
        <end position="417"/>
    </location>
</feature>
<sequence length="736" mass="83350">MRPPAALSASAAAATTSTLLTLLTLSAWFPTASAGYMGDLIYGACDLSYWQVHFDDLGPSPSKLRERCFSRLRVESFYLCLKTYSPPDVTTWLEPLASQNETCQRYLNESMLPFDIVAHYSDEDVTKLHHLSVEEGSAGLLSSELLVPSEDLYQHAYDTLDATDVVYYYHYAYGAAVIIFWVGVAIIGLISRLVWAIAYAQRYGGYSKPVGLVGRFAIWLKRYITVPATFGYRCAQNMGWCTIPPRIQSLTILVFIILNTFFCAHGYRFFEGNLYYKSIETQFWRYISDRTGIISFANFPIIWLFGMRNNVVTYVTGWDFAAFNNFHRWVARVATLQAVIHSVGYTILIVIEGGWTYYWSWYLQLFWCAGILATIFMCFILGFSVYWMRRRQYELFLVLHIGLSIFILVTMILHVSIFKTRYDLLGWVPAAIWALDRVFRMARTVSFNLRFWDTWASATYDPSSNMVRLVIPHSTSFYQPQPGSFYYLHVLSDRRFWESHPFTMAYSTGHRRRPSKDSTEDTPLMQQDDAISLARDAGETPSMTFLVRPYDGFTGRLKDAAASSWPSPAPLRVLVEGPYGHTQPFDTFENVLFVVGGSGIAVPLAYLAALVSSSRTRTIRIVWAVREVALAEDVLARDVGALAESPKVSFRVFVTHRDMPGGDELRRAFPDAASVTHYRPDVAGEVAEAVREAGAQSLAVVACGPARMADDARRAVVEAQADVTPRIEYFEESFTW</sequence>
<dbReference type="Pfam" id="PF08022">
    <property type="entry name" value="FAD_binding_8"/>
    <property type="match status" value="1"/>
</dbReference>
<evidence type="ECO:0000256" key="5">
    <source>
        <dbReference type="ARBA" id="ARBA00022982"/>
    </source>
</evidence>
<feature type="region of interest" description="Disordered" evidence="11">
    <location>
        <begin position="507"/>
        <end position="526"/>
    </location>
</feature>
<dbReference type="InterPro" id="IPR013121">
    <property type="entry name" value="Fe_red_NAD-bd_6"/>
</dbReference>
<dbReference type="GO" id="GO:0006826">
    <property type="term" value="P:iron ion transport"/>
    <property type="evidence" value="ECO:0007669"/>
    <property type="project" value="TreeGrafter"/>
</dbReference>
<keyword evidence="4 12" id="KW-0812">Transmembrane</keyword>
<dbReference type="InterPro" id="IPR013112">
    <property type="entry name" value="FAD-bd_8"/>
</dbReference>
<evidence type="ECO:0000256" key="7">
    <source>
        <dbReference type="ARBA" id="ARBA00023002"/>
    </source>
</evidence>
<dbReference type="Pfam" id="PF01794">
    <property type="entry name" value="Ferric_reduct"/>
    <property type="match status" value="1"/>
</dbReference>
<gene>
    <name evidence="15" type="ORF">B0T11DRAFT_312160</name>
</gene>
<feature type="domain" description="FAD-binding FR-type" evidence="14">
    <location>
        <begin position="437"/>
        <end position="585"/>
    </location>
</feature>
<evidence type="ECO:0000313" key="15">
    <source>
        <dbReference type="EMBL" id="KAH7353351.1"/>
    </source>
</evidence>
<evidence type="ECO:0000256" key="12">
    <source>
        <dbReference type="SAM" id="Phobius"/>
    </source>
</evidence>
<feature type="transmembrane region" description="Helical" evidence="12">
    <location>
        <begin position="290"/>
        <end position="308"/>
    </location>
</feature>
<feature type="transmembrane region" description="Helical" evidence="12">
    <location>
        <begin position="171"/>
        <end position="198"/>
    </location>
</feature>
<dbReference type="Pfam" id="PF08030">
    <property type="entry name" value="NAD_binding_6"/>
    <property type="match status" value="1"/>
</dbReference>
<dbReference type="GO" id="GO:0006879">
    <property type="term" value="P:intracellular iron ion homeostasis"/>
    <property type="evidence" value="ECO:0007669"/>
    <property type="project" value="TreeGrafter"/>
</dbReference>
<keyword evidence="10" id="KW-0325">Glycoprotein</keyword>
<evidence type="ECO:0000313" key="16">
    <source>
        <dbReference type="Proteomes" id="UP000813385"/>
    </source>
</evidence>
<evidence type="ECO:0000256" key="2">
    <source>
        <dbReference type="ARBA" id="ARBA00006278"/>
    </source>
</evidence>
<dbReference type="Gene3D" id="3.40.50.80">
    <property type="entry name" value="Nucleotide-binding domain of ferredoxin-NADP reductase (FNR) module"/>
    <property type="match status" value="1"/>
</dbReference>
<evidence type="ECO:0000256" key="8">
    <source>
        <dbReference type="ARBA" id="ARBA00023065"/>
    </source>
</evidence>
<evidence type="ECO:0000256" key="6">
    <source>
        <dbReference type="ARBA" id="ARBA00022989"/>
    </source>
</evidence>
<dbReference type="Proteomes" id="UP000813385">
    <property type="component" value="Unassembled WGS sequence"/>
</dbReference>
<dbReference type="PROSITE" id="PS51384">
    <property type="entry name" value="FAD_FR"/>
    <property type="match status" value="1"/>
</dbReference>
<feature type="transmembrane region" description="Helical" evidence="12">
    <location>
        <begin position="363"/>
        <end position="388"/>
    </location>
</feature>
<feature type="signal peptide" evidence="13">
    <location>
        <begin position="1"/>
        <end position="34"/>
    </location>
</feature>
<dbReference type="InterPro" id="IPR039261">
    <property type="entry name" value="FNR_nucleotide-bd"/>
</dbReference>
<keyword evidence="3" id="KW-0813">Transport</keyword>
<comment type="caution">
    <text evidence="15">The sequence shown here is derived from an EMBL/GenBank/DDBJ whole genome shotgun (WGS) entry which is preliminary data.</text>
</comment>
<comment type="subcellular location">
    <subcellularLocation>
        <location evidence="1">Membrane</location>
        <topology evidence="1">Multi-pass membrane protein</topology>
    </subcellularLocation>
</comment>
<dbReference type="SFLD" id="SFLDS00052">
    <property type="entry name" value="Ferric_Reductase_Domain"/>
    <property type="match status" value="1"/>
</dbReference>
<proteinExistence type="inferred from homology"/>
<comment type="similarity">
    <text evidence="2">Belongs to the ferric reductase (FRE) family.</text>
</comment>
<dbReference type="AlphaFoldDB" id="A0A8K0T7A2"/>
<name>A0A8K0T7A2_9PEZI</name>
<dbReference type="GO" id="GO:0000293">
    <property type="term" value="F:ferric-chelate reductase activity"/>
    <property type="evidence" value="ECO:0007669"/>
    <property type="project" value="UniProtKB-ARBA"/>
</dbReference>
<dbReference type="InterPro" id="IPR017927">
    <property type="entry name" value="FAD-bd_FR_type"/>
</dbReference>
<evidence type="ECO:0000256" key="13">
    <source>
        <dbReference type="SAM" id="SignalP"/>
    </source>
</evidence>
<accession>A0A8K0T7A2</accession>
<organism evidence="15 16">
    <name type="scientific">Plectosphaerella cucumerina</name>
    <dbReference type="NCBI Taxonomy" id="40658"/>
    <lineage>
        <taxon>Eukaryota</taxon>
        <taxon>Fungi</taxon>
        <taxon>Dikarya</taxon>
        <taxon>Ascomycota</taxon>
        <taxon>Pezizomycotina</taxon>
        <taxon>Sordariomycetes</taxon>
        <taxon>Hypocreomycetidae</taxon>
        <taxon>Glomerellales</taxon>
        <taxon>Plectosphaerellaceae</taxon>
        <taxon>Plectosphaerella</taxon>
    </lineage>
</organism>